<name>A0A1I7LDA7_9BACL</name>
<proteinExistence type="predicted"/>
<gene>
    <name evidence="1" type="ORF">SAMN05421543_1383</name>
</gene>
<dbReference type="RefSeq" id="WP_245784082.1">
    <property type="nucleotide sequence ID" value="NZ_FPBV01000038.1"/>
</dbReference>
<dbReference type="Proteomes" id="UP000183508">
    <property type="component" value="Unassembled WGS sequence"/>
</dbReference>
<organism evidence="1 2">
    <name type="scientific">Alicyclobacillus macrosporangiidus</name>
    <dbReference type="NCBI Taxonomy" id="392015"/>
    <lineage>
        <taxon>Bacteria</taxon>
        <taxon>Bacillati</taxon>
        <taxon>Bacillota</taxon>
        <taxon>Bacilli</taxon>
        <taxon>Bacillales</taxon>
        <taxon>Alicyclobacillaceae</taxon>
        <taxon>Alicyclobacillus</taxon>
    </lineage>
</organism>
<keyword evidence="2" id="KW-1185">Reference proteome</keyword>
<dbReference type="STRING" id="392015.SAMN05421543_1383"/>
<protein>
    <submittedName>
        <fullName evidence="1">Uncharacterized protein</fullName>
    </submittedName>
</protein>
<dbReference type="EMBL" id="FPBV01000038">
    <property type="protein sequence ID" value="SFV07680.1"/>
    <property type="molecule type" value="Genomic_DNA"/>
</dbReference>
<dbReference type="AlphaFoldDB" id="A0A1I7LDA7"/>
<reference evidence="2" key="1">
    <citation type="submission" date="2016-10" db="EMBL/GenBank/DDBJ databases">
        <authorList>
            <person name="Varghese N."/>
        </authorList>
    </citation>
    <scope>NUCLEOTIDE SEQUENCE [LARGE SCALE GENOMIC DNA]</scope>
    <source>
        <strain evidence="2">DSM 17980</strain>
    </source>
</reference>
<evidence type="ECO:0000313" key="2">
    <source>
        <dbReference type="Proteomes" id="UP000183508"/>
    </source>
</evidence>
<sequence length="132" mass="15984">MRLTRHYTVTIHDGVAVLHHAPHPLWPWYWMDAERYFRERKKAYRRLAESGRPDIREVRGYSLWIDYARDGFEQHTEPVRFWRDQMGLISVWLFNVYNWRTSRVGKLAGLLRKNEVNVGTMDWATFVRKYGA</sequence>
<accession>A0A1I7LDA7</accession>
<evidence type="ECO:0000313" key="1">
    <source>
        <dbReference type="EMBL" id="SFV07680.1"/>
    </source>
</evidence>